<dbReference type="GO" id="GO:0032977">
    <property type="term" value="F:membrane insertase activity"/>
    <property type="evidence" value="ECO:0007669"/>
    <property type="project" value="InterPro"/>
</dbReference>
<protein>
    <recommendedName>
        <fullName evidence="3">Membrane protein insertase YidC</fullName>
    </recommendedName>
    <alternativeName>
        <fullName evidence="15">Foldase YidC</fullName>
    </alternativeName>
    <alternativeName>
        <fullName evidence="14">Membrane integrase YidC</fullName>
    </alternativeName>
    <alternativeName>
        <fullName evidence="13">Membrane protein YidC</fullName>
    </alternativeName>
</protein>
<evidence type="ECO:0000256" key="12">
    <source>
        <dbReference type="ARBA" id="ARBA00026028"/>
    </source>
</evidence>
<comment type="function">
    <text evidence="11">Required for the insertion and/or proper folding and/or complex formation of integral membrane proteins into the membrane. Involved in integration of membrane proteins that insert both dependently and independently of the Sec translocase complex, as well as at least some lipoproteins. Aids folding of multispanning membrane proteins.</text>
</comment>
<feature type="transmembrane region" description="Helical" evidence="17">
    <location>
        <begin position="99"/>
        <end position="122"/>
    </location>
</feature>
<dbReference type="EMBL" id="PGFF01000001">
    <property type="protein sequence ID" value="PJJ71829.1"/>
    <property type="molecule type" value="Genomic_DNA"/>
</dbReference>
<feature type="transmembrane region" description="Helical" evidence="17">
    <location>
        <begin position="222"/>
        <end position="238"/>
    </location>
</feature>
<evidence type="ECO:0000256" key="9">
    <source>
        <dbReference type="ARBA" id="ARBA00023136"/>
    </source>
</evidence>
<keyword evidence="8 17" id="KW-1133">Transmembrane helix</keyword>
<name>A0A2M9CIW5_9MICO</name>
<evidence type="ECO:0000256" key="15">
    <source>
        <dbReference type="ARBA" id="ARBA00033342"/>
    </source>
</evidence>
<keyword evidence="20" id="KW-1185">Reference proteome</keyword>
<evidence type="ECO:0000256" key="7">
    <source>
        <dbReference type="ARBA" id="ARBA00022927"/>
    </source>
</evidence>
<dbReference type="NCBIfam" id="TIGR03592">
    <property type="entry name" value="yidC_oxa1_cterm"/>
    <property type="match status" value="1"/>
</dbReference>
<dbReference type="PANTHER" id="PTHR12428:SF65">
    <property type="entry name" value="CYTOCHROME C OXIDASE ASSEMBLY PROTEIN COX18, MITOCHONDRIAL"/>
    <property type="match status" value="1"/>
</dbReference>
<evidence type="ECO:0000256" key="5">
    <source>
        <dbReference type="ARBA" id="ARBA00022475"/>
    </source>
</evidence>
<evidence type="ECO:0000313" key="20">
    <source>
        <dbReference type="Proteomes" id="UP000228758"/>
    </source>
</evidence>
<sequence length="249" mass="26421">MNIYTFPPVAAALDAAHATVSALADALAPLAGAHSAALAIVVVALIVRAALIPVGMATARADADRRRLAPQLQRLRERYRTQPELLQRKTMELYSTEKVSPLAGCLPLLVQAPIVSIVYGLFVSPHINGHANVLLEAPLAGAPLGTSLPSLVLAGAWWPDIAVVAVLLGIIAVVSAFSRRVSMRWAAQSPSPGMPAGTLAVLSWLPFLTVVFAAIVPLAATLYLTVTTTWALIERVLLRRRIDRIRGTA</sequence>
<keyword evidence="6 16" id="KW-0812">Transmembrane</keyword>
<evidence type="ECO:0000256" key="16">
    <source>
        <dbReference type="RuleBase" id="RU003945"/>
    </source>
</evidence>
<evidence type="ECO:0000256" key="13">
    <source>
        <dbReference type="ARBA" id="ARBA00031538"/>
    </source>
</evidence>
<dbReference type="PANTHER" id="PTHR12428">
    <property type="entry name" value="OXA1"/>
    <property type="match status" value="1"/>
</dbReference>
<comment type="caution">
    <text evidence="19">The sequence shown here is derived from an EMBL/GenBank/DDBJ whole genome shotgun (WGS) entry which is preliminary data.</text>
</comment>
<evidence type="ECO:0000259" key="18">
    <source>
        <dbReference type="Pfam" id="PF02096"/>
    </source>
</evidence>
<evidence type="ECO:0000256" key="10">
    <source>
        <dbReference type="ARBA" id="ARBA00023186"/>
    </source>
</evidence>
<proteinExistence type="inferred from homology"/>
<keyword evidence="5" id="KW-1003">Cell membrane</keyword>
<comment type="similarity">
    <text evidence="2">Belongs to the OXA1/ALB3/YidC family. Type 1 subfamily.</text>
</comment>
<dbReference type="InterPro" id="IPR028055">
    <property type="entry name" value="YidC/Oxa/ALB_C"/>
</dbReference>
<keyword evidence="9 17" id="KW-0472">Membrane</keyword>
<feature type="domain" description="Membrane insertase YidC/Oxa/ALB C-terminal" evidence="18">
    <location>
        <begin position="37"/>
        <end position="239"/>
    </location>
</feature>
<keyword evidence="4" id="KW-0813">Transport</keyword>
<accession>A0A2M9CIW5</accession>
<evidence type="ECO:0000256" key="17">
    <source>
        <dbReference type="SAM" id="Phobius"/>
    </source>
</evidence>
<dbReference type="InterPro" id="IPR001708">
    <property type="entry name" value="YidC/ALB3/OXA1/COX18"/>
</dbReference>
<dbReference type="AlphaFoldDB" id="A0A2M9CIW5"/>
<reference evidence="19 20" key="1">
    <citation type="submission" date="2017-11" db="EMBL/GenBank/DDBJ databases">
        <title>Genomic Encyclopedia of Archaeal and Bacterial Type Strains, Phase II (KMG-II): From Individual Species to Whole Genera.</title>
        <authorList>
            <person name="Goeker M."/>
        </authorList>
    </citation>
    <scope>NUCLEOTIDE SEQUENCE [LARGE SCALE GENOMIC DNA]</scope>
    <source>
        <strain evidence="19 20">DSM 27393</strain>
    </source>
</reference>
<dbReference type="InterPro" id="IPR047196">
    <property type="entry name" value="YidC_ALB_C"/>
</dbReference>
<evidence type="ECO:0000256" key="8">
    <source>
        <dbReference type="ARBA" id="ARBA00022989"/>
    </source>
</evidence>
<dbReference type="Proteomes" id="UP000228758">
    <property type="component" value="Unassembled WGS sequence"/>
</dbReference>
<evidence type="ECO:0000256" key="2">
    <source>
        <dbReference type="ARBA" id="ARBA00010527"/>
    </source>
</evidence>
<organism evidence="19 20">
    <name type="scientific">Diaminobutyricimonas aerilata</name>
    <dbReference type="NCBI Taxonomy" id="1162967"/>
    <lineage>
        <taxon>Bacteria</taxon>
        <taxon>Bacillati</taxon>
        <taxon>Actinomycetota</taxon>
        <taxon>Actinomycetes</taxon>
        <taxon>Micrococcales</taxon>
        <taxon>Microbacteriaceae</taxon>
        <taxon>Diaminobutyricimonas</taxon>
    </lineage>
</organism>
<feature type="transmembrane region" description="Helical" evidence="17">
    <location>
        <begin position="34"/>
        <end position="57"/>
    </location>
</feature>
<evidence type="ECO:0000256" key="1">
    <source>
        <dbReference type="ARBA" id="ARBA00004651"/>
    </source>
</evidence>
<feature type="transmembrane region" description="Helical" evidence="17">
    <location>
        <begin position="156"/>
        <end position="177"/>
    </location>
</feature>
<comment type="subunit">
    <text evidence="12">Interacts with the Sec translocase complex via SecD. Specifically interacts with transmembrane segments of nascent integral membrane proteins during membrane integration.</text>
</comment>
<evidence type="ECO:0000256" key="3">
    <source>
        <dbReference type="ARBA" id="ARBA00015325"/>
    </source>
</evidence>
<dbReference type="GO" id="GO:0051205">
    <property type="term" value="P:protein insertion into membrane"/>
    <property type="evidence" value="ECO:0007669"/>
    <property type="project" value="TreeGrafter"/>
</dbReference>
<dbReference type="GO" id="GO:0015031">
    <property type="term" value="P:protein transport"/>
    <property type="evidence" value="ECO:0007669"/>
    <property type="project" value="UniProtKB-KW"/>
</dbReference>
<evidence type="ECO:0000256" key="4">
    <source>
        <dbReference type="ARBA" id="ARBA00022448"/>
    </source>
</evidence>
<dbReference type="OrthoDB" id="9780552at2"/>
<dbReference type="CDD" id="cd20070">
    <property type="entry name" value="5TM_YidC_Alb3"/>
    <property type="match status" value="1"/>
</dbReference>
<comment type="subcellular location">
    <subcellularLocation>
        <location evidence="1">Cell membrane</location>
        <topology evidence="1">Multi-pass membrane protein</topology>
    </subcellularLocation>
    <subcellularLocation>
        <location evidence="16">Membrane</location>
        <topology evidence="16">Multi-pass membrane protein</topology>
    </subcellularLocation>
</comment>
<keyword evidence="7" id="KW-0653">Protein transport</keyword>
<evidence type="ECO:0000256" key="11">
    <source>
        <dbReference type="ARBA" id="ARBA00025034"/>
    </source>
</evidence>
<dbReference type="GO" id="GO:0005886">
    <property type="term" value="C:plasma membrane"/>
    <property type="evidence" value="ECO:0007669"/>
    <property type="project" value="UniProtKB-SubCell"/>
</dbReference>
<keyword evidence="10" id="KW-0143">Chaperone</keyword>
<gene>
    <name evidence="19" type="ORF">CLV46_1382</name>
</gene>
<dbReference type="Pfam" id="PF02096">
    <property type="entry name" value="60KD_IMP"/>
    <property type="match status" value="1"/>
</dbReference>
<dbReference type="RefSeq" id="WP_100364088.1">
    <property type="nucleotide sequence ID" value="NZ_PGFF01000001.1"/>
</dbReference>
<evidence type="ECO:0000256" key="14">
    <source>
        <dbReference type="ARBA" id="ARBA00033245"/>
    </source>
</evidence>
<evidence type="ECO:0000313" key="19">
    <source>
        <dbReference type="EMBL" id="PJJ71829.1"/>
    </source>
</evidence>
<evidence type="ECO:0000256" key="6">
    <source>
        <dbReference type="ARBA" id="ARBA00022692"/>
    </source>
</evidence>